<feature type="transmembrane region" description="Helical" evidence="1">
    <location>
        <begin position="607"/>
        <end position="627"/>
    </location>
</feature>
<proteinExistence type="predicted"/>
<dbReference type="AlphaFoldDB" id="A0A378Q5D4"/>
<dbReference type="InterPro" id="IPR052901">
    <property type="entry name" value="Bact_TGase-like"/>
</dbReference>
<feature type="transmembrane region" description="Helical" evidence="1">
    <location>
        <begin position="105"/>
        <end position="123"/>
    </location>
</feature>
<dbReference type="Pfam" id="PF11992">
    <property type="entry name" value="TgpA_N"/>
    <property type="match status" value="1"/>
</dbReference>
<evidence type="ECO:0000313" key="4">
    <source>
        <dbReference type="Proteomes" id="UP000255193"/>
    </source>
</evidence>
<dbReference type="EMBL" id="UGQA01000001">
    <property type="protein sequence ID" value="STY96043.1"/>
    <property type="molecule type" value="Genomic_DNA"/>
</dbReference>
<evidence type="ECO:0000256" key="1">
    <source>
        <dbReference type="SAM" id="Phobius"/>
    </source>
</evidence>
<dbReference type="Proteomes" id="UP000255193">
    <property type="component" value="Unassembled WGS sequence"/>
</dbReference>
<evidence type="ECO:0000313" key="3">
    <source>
        <dbReference type="EMBL" id="STY96043.1"/>
    </source>
</evidence>
<feature type="transmembrane region" description="Helical" evidence="1">
    <location>
        <begin position="130"/>
        <end position="148"/>
    </location>
</feature>
<feature type="transmembrane region" description="Helical" evidence="1">
    <location>
        <begin position="183"/>
        <end position="201"/>
    </location>
</feature>
<dbReference type="InterPro" id="IPR021878">
    <property type="entry name" value="TgpA_N"/>
</dbReference>
<accession>A0A378Q5D4</accession>
<evidence type="ECO:0000259" key="2">
    <source>
        <dbReference type="SMART" id="SM00460"/>
    </source>
</evidence>
<dbReference type="RefSeq" id="WP_245945348.1">
    <property type="nucleotide sequence ID" value="NZ_MXAO01000002.1"/>
</dbReference>
<protein>
    <submittedName>
        <fullName evidence="3">Uncharacterized protein conserved in bacteria</fullName>
    </submittedName>
</protein>
<dbReference type="SMART" id="SM00460">
    <property type="entry name" value="TGc"/>
    <property type="match status" value="1"/>
</dbReference>
<dbReference type="SUPFAM" id="SSF54001">
    <property type="entry name" value="Cysteine proteinases"/>
    <property type="match status" value="1"/>
</dbReference>
<name>A0A378Q5D4_9GAMM</name>
<dbReference type="InterPro" id="IPR038765">
    <property type="entry name" value="Papain-like_cys_pep_sf"/>
</dbReference>
<dbReference type="Pfam" id="PF01841">
    <property type="entry name" value="Transglut_core"/>
    <property type="match status" value="1"/>
</dbReference>
<feature type="transmembrane region" description="Helical" evidence="1">
    <location>
        <begin position="154"/>
        <end position="171"/>
    </location>
</feature>
<dbReference type="Gene3D" id="3.10.620.30">
    <property type="match status" value="1"/>
</dbReference>
<gene>
    <name evidence="3" type="ORF">NCTC11091_01853</name>
</gene>
<organism evidence="3 4">
    <name type="scientific">Faucicola atlantae</name>
    <dbReference type="NCBI Taxonomy" id="34059"/>
    <lineage>
        <taxon>Bacteria</taxon>
        <taxon>Pseudomonadati</taxon>
        <taxon>Pseudomonadota</taxon>
        <taxon>Gammaproteobacteria</taxon>
        <taxon>Moraxellales</taxon>
        <taxon>Moraxellaceae</taxon>
        <taxon>Faucicola</taxon>
    </lineage>
</organism>
<dbReference type="PANTHER" id="PTHR42736">
    <property type="entry name" value="PROTEIN-GLUTAMINE GAMMA-GLUTAMYLTRANSFERASE"/>
    <property type="match status" value="1"/>
</dbReference>
<keyword evidence="1" id="KW-1133">Transmembrane helix</keyword>
<dbReference type="InterPro" id="IPR002931">
    <property type="entry name" value="Transglutaminase-like"/>
</dbReference>
<keyword evidence="1" id="KW-0812">Transmembrane</keyword>
<reference evidence="3 4" key="1">
    <citation type="submission" date="2018-06" db="EMBL/GenBank/DDBJ databases">
        <authorList>
            <consortium name="Pathogen Informatics"/>
            <person name="Doyle S."/>
        </authorList>
    </citation>
    <scope>NUCLEOTIDE SEQUENCE [LARGE SCALE GENOMIC DNA]</scope>
    <source>
        <strain evidence="3 4">NCTC11091</strain>
    </source>
</reference>
<sequence>MPNMLSATSQNPAPNLPKRRFGWRVAQLSGYSWILLAQCVVLAVYAPVMPLWLIGYGVAVIALQLPLLRPILPQVFTRARALQLIQYIGFIAGLFGLYATYHTAIGLEVGLAFLLLCALSKLLELNTRRDGYVVLCLALFVLAGRFLLDQGLSTTLAVAMAILLNIFAMIAQNDDGTGRYRTLGLMLGQALPLLVVLFLFFPRLPPLWSVQLGGQNQATTGMSDSMSPGDFASLSQSTELAFRAEFTGTLPPQAQLYWRGLVFDAFDGKTWRPSHQPLKMWVPTSSAAPVNAGTRNGEPYDTATMPSWLIPTVVQSQVANQPQANRYRVILERTGQPWLFALDYPLTAQRGIVLTSNFTLRYWDNVNQRLVYQVQWLNDAAIGQALAPYERRQDLQLPDDGNPQSRQFARDLFAQSGNDPIAFSQNLARWIRTQPFRYTLSPPALGSDRIDEFLFGTRAGFCEHYSSSFVFLMRSAGVPARVVAGYQGGQLGRDGKSWEVRQMDAHAWAEIWVEGRGWLRVDPTAFVAPERVEQGMDRLTQTAGAQLFGDGAAAKFSYRQFQMLQQARRLFDQAGYYWQRNVVGYDQDRQKSSLLKWFSIQSVYQQVMWMAALSVLLLAIFGLWLWWRRRKHWDKADKALVDLSARLAKQDSTLARQADEGVLAYLTRLESAVQQPERVREAAVLYRKLRYAALDATPNNQFYADLKRLLKSVQPLR</sequence>
<keyword evidence="1" id="KW-0472">Membrane</keyword>
<feature type="transmembrane region" description="Helical" evidence="1">
    <location>
        <begin position="51"/>
        <end position="69"/>
    </location>
</feature>
<feature type="domain" description="Transglutaminase-like" evidence="2">
    <location>
        <begin position="454"/>
        <end position="525"/>
    </location>
</feature>
<dbReference type="PANTHER" id="PTHR42736:SF1">
    <property type="entry name" value="PROTEIN-GLUTAMINE GAMMA-GLUTAMYLTRANSFERASE"/>
    <property type="match status" value="1"/>
</dbReference>